<dbReference type="EC" id="2.7.13.3" evidence="2"/>
<dbReference type="Pfam" id="PF00512">
    <property type="entry name" value="HisKA"/>
    <property type="match status" value="1"/>
</dbReference>
<evidence type="ECO:0000256" key="3">
    <source>
        <dbReference type="ARBA" id="ARBA00022553"/>
    </source>
</evidence>
<dbReference type="AlphaFoldDB" id="A0A1F7RRM7"/>
<reference evidence="10 11" key="1">
    <citation type="journal article" date="2016" name="Nat. Commun.">
        <title>Thousands of microbial genomes shed light on interconnected biogeochemical processes in an aquifer system.</title>
        <authorList>
            <person name="Anantharaman K."/>
            <person name="Brown C.T."/>
            <person name="Hug L.A."/>
            <person name="Sharon I."/>
            <person name="Castelle C.J."/>
            <person name="Probst A.J."/>
            <person name="Thomas B.C."/>
            <person name="Singh A."/>
            <person name="Wilkins M.J."/>
            <person name="Karaoz U."/>
            <person name="Brodie E.L."/>
            <person name="Williams K.H."/>
            <person name="Hubbard S.S."/>
            <person name="Banfield J.F."/>
        </authorList>
    </citation>
    <scope>NUCLEOTIDE SEQUENCE [LARGE SCALE GENOMIC DNA]</scope>
</reference>
<dbReference type="SUPFAM" id="SSF55781">
    <property type="entry name" value="GAF domain-like"/>
    <property type="match status" value="3"/>
</dbReference>
<sequence>MITQLIDIDKTQVKILHHIIKIANAKPDIKTRLFQIADLIKEEFDLDICSIYLPDESGNFLILRATNGLPTEFVNKIRVQLGKGITGEAAQQKKTKSLSNKSASFAESLLKLFPKDFSEVQHLFKDLITSISIPILDEEVCLGVIELLSKKEFIFDPKLIEFLESTAHQVSGIIRNAKIVYEADQSLSELKKINEIGKALNSTSSLETLLNLIVKTSLELIPSRGCFLRLYNRETNKLEIKAFSGFDDYVKTHPALTIGQSVAGIVAKEGIPLIVHDIKTETRVTPSSRDLPFSSVLSVPLIVKGSPIGTISLLDKIKDERFEGESLFVLRDQNLLSTLASQAAIAVERASYDENMQKFSKENELKLRELSILHETSNAMRSTQNLNRRLFMILTAVTIGDGLGFNRAFLLMVNERTNVLQGMMGVGPSSGDEAGRIWSEISKKKKSLTETLLEKKPMEELGVSKINEIAKSLRIQIFTETDILSKTILEKKPFKITNAWEDTRVNKDLLSKLNTDHFASVPLLAGDKVLGVLLVDNIFNKKPITESDLNFLLMFANQAGLAIESAKLYSYLEETNEELKKIQERLVESEKLAALGEMAAGVAHEIRNPLVSIGGFARRLQQKFNNTQAEGKYLDIIIKEVKRLEMILQDVLGFSRESHLLLSKNDINDTIKDILIFFDAEFKEKNIKVNSLLSKDIPQFLFDFQQIKQVLINLITNSIEAICKDGTLEIKSYLKTENNSIAVEITDTGGGIPLNVLSNIFNPFFTTKNTGTGLGLALTRKIIEKHGGNIEIRNEIGKGATFEINLPIKLEDNAHEQKE</sequence>
<dbReference type="CDD" id="cd00082">
    <property type="entry name" value="HisKA"/>
    <property type="match status" value="1"/>
</dbReference>
<evidence type="ECO:0000256" key="8">
    <source>
        <dbReference type="ARBA" id="ARBA00023012"/>
    </source>
</evidence>
<feature type="domain" description="Histidine kinase" evidence="9">
    <location>
        <begin position="601"/>
        <end position="810"/>
    </location>
</feature>
<dbReference type="GO" id="GO:0000155">
    <property type="term" value="F:phosphorelay sensor kinase activity"/>
    <property type="evidence" value="ECO:0007669"/>
    <property type="project" value="InterPro"/>
</dbReference>
<dbReference type="SUPFAM" id="SSF47384">
    <property type="entry name" value="Homodimeric domain of signal transducing histidine kinase"/>
    <property type="match status" value="1"/>
</dbReference>
<dbReference type="PANTHER" id="PTHR43065">
    <property type="entry name" value="SENSOR HISTIDINE KINASE"/>
    <property type="match status" value="1"/>
</dbReference>
<dbReference type="InterPro" id="IPR005467">
    <property type="entry name" value="His_kinase_dom"/>
</dbReference>
<evidence type="ECO:0000256" key="4">
    <source>
        <dbReference type="ARBA" id="ARBA00022679"/>
    </source>
</evidence>
<evidence type="ECO:0000256" key="1">
    <source>
        <dbReference type="ARBA" id="ARBA00000085"/>
    </source>
</evidence>
<keyword evidence="5" id="KW-0547">Nucleotide-binding</keyword>
<dbReference type="Gene3D" id="3.30.565.10">
    <property type="entry name" value="Histidine kinase-like ATPase, C-terminal domain"/>
    <property type="match status" value="1"/>
</dbReference>
<dbReference type="InterPro" id="IPR029016">
    <property type="entry name" value="GAF-like_dom_sf"/>
</dbReference>
<dbReference type="Proteomes" id="UP000178797">
    <property type="component" value="Unassembled WGS sequence"/>
</dbReference>
<evidence type="ECO:0000256" key="7">
    <source>
        <dbReference type="ARBA" id="ARBA00022840"/>
    </source>
</evidence>
<evidence type="ECO:0000313" key="11">
    <source>
        <dbReference type="Proteomes" id="UP000178797"/>
    </source>
</evidence>
<dbReference type="Pfam" id="PF01590">
    <property type="entry name" value="GAF"/>
    <property type="match status" value="2"/>
</dbReference>
<dbReference type="SMART" id="SM00065">
    <property type="entry name" value="GAF"/>
    <property type="match status" value="3"/>
</dbReference>
<comment type="catalytic activity">
    <reaction evidence="1">
        <text>ATP + protein L-histidine = ADP + protein N-phospho-L-histidine.</text>
        <dbReference type="EC" id="2.7.13.3"/>
    </reaction>
</comment>
<dbReference type="Pfam" id="PF02518">
    <property type="entry name" value="HATPase_c"/>
    <property type="match status" value="1"/>
</dbReference>
<dbReference type="InterPro" id="IPR003661">
    <property type="entry name" value="HisK_dim/P_dom"/>
</dbReference>
<dbReference type="PANTHER" id="PTHR43065:SF10">
    <property type="entry name" value="PEROXIDE STRESS-ACTIVATED HISTIDINE KINASE MAK3"/>
    <property type="match status" value="1"/>
</dbReference>
<comment type="caution">
    <text evidence="10">The sequence shown here is derived from an EMBL/GenBank/DDBJ whole genome shotgun (WGS) entry which is preliminary data.</text>
</comment>
<keyword evidence="6" id="KW-0418">Kinase</keyword>
<proteinExistence type="predicted"/>
<dbReference type="InterPro" id="IPR036097">
    <property type="entry name" value="HisK_dim/P_sf"/>
</dbReference>
<dbReference type="InterPro" id="IPR003018">
    <property type="entry name" value="GAF"/>
</dbReference>
<evidence type="ECO:0000313" key="10">
    <source>
        <dbReference type="EMBL" id="OGL44206.1"/>
    </source>
</evidence>
<dbReference type="PRINTS" id="PR00344">
    <property type="entry name" value="BCTRLSENSOR"/>
</dbReference>
<protein>
    <recommendedName>
        <fullName evidence="2">histidine kinase</fullName>
        <ecNumber evidence="2">2.7.13.3</ecNumber>
    </recommendedName>
</protein>
<accession>A0A1F7RRM7</accession>
<name>A0A1F7RRM7_9BACT</name>
<keyword evidence="8" id="KW-0902">Two-component regulatory system</keyword>
<evidence type="ECO:0000259" key="9">
    <source>
        <dbReference type="PROSITE" id="PS50109"/>
    </source>
</evidence>
<keyword evidence="7" id="KW-0067">ATP-binding</keyword>
<dbReference type="GO" id="GO:0005524">
    <property type="term" value="F:ATP binding"/>
    <property type="evidence" value="ECO:0007669"/>
    <property type="project" value="UniProtKB-KW"/>
</dbReference>
<dbReference type="Gene3D" id="1.10.287.130">
    <property type="match status" value="1"/>
</dbReference>
<evidence type="ECO:0000256" key="2">
    <source>
        <dbReference type="ARBA" id="ARBA00012438"/>
    </source>
</evidence>
<dbReference type="SUPFAM" id="SSF55874">
    <property type="entry name" value="ATPase domain of HSP90 chaperone/DNA topoisomerase II/histidine kinase"/>
    <property type="match status" value="1"/>
</dbReference>
<keyword evidence="3" id="KW-0597">Phosphoprotein</keyword>
<dbReference type="InterPro" id="IPR036890">
    <property type="entry name" value="HATPase_C_sf"/>
</dbReference>
<dbReference type="Gene3D" id="3.30.450.40">
    <property type="match status" value="3"/>
</dbReference>
<dbReference type="EMBL" id="MGDE01000193">
    <property type="protein sequence ID" value="OGL44206.1"/>
    <property type="molecule type" value="Genomic_DNA"/>
</dbReference>
<dbReference type="InterPro" id="IPR004358">
    <property type="entry name" value="Sig_transdc_His_kin-like_C"/>
</dbReference>
<dbReference type="InterPro" id="IPR003594">
    <property type="entry name" value="HATPase_dom"/>
</dbReference>
<evidence type="ECO:0000256" key="5">
    <source>
        <dbReference type="ARBA" id="ARBA00022741"/>
    </source>
</evidence>
<dbReference type="Pfam" id="PF13185">
    <property type="entry name" value="GAF_2"/>
    <property type="match status" value="1"/>
</dbReference>
<evidence type="ECO:0000256" key="6">
    <source>
        <dbReference type="ARBA" id="ARBA00022777"/>
    </source>
</evidence>
<gene>
    <name evidence="10" type="ORF">A2W05_00130</name>
</gene>
<organism evidence="10 11">
    <name type="scientific">Candidatus Schekmanbacteria bacterium RBG_16_38_10</name>
    <dbReference type="NCBI Taxonomy" id="1817879"/>
    <lineage>
        <taxon>Bacteria</taxon>
        <taxon>Candidatus Schekmaniibacteriota</taxon>
    </lineage>
</organism>
<dbReference type="PROSITE" id="PS50109">
    <property type="entry name" value="HIS_KIN"/>
    <property type="match status" value="1"/>
</dbReference>
<dbReference type="SMART" id="SM00388">
    <property type="entry name" value="HisKA"/>
    <property type="match status" value="1"/>
</dbReference>
<keyword evidence="4" id="KW-0808">Transferase</keyword>
<dbReference type="SMART" id="SM00387">
    <property type="entry name" value="HATPase_c"/>
    <property type="match status" value="1"/>
</dbReference>